<comment type="similarity">
    <text evidence="1">Belongs to the ATP-dependent AMP-binding enzyme family.</text>
</comment>
<protein>
    <submittedName>
        <fullName evidence="4">Long-chain acyl-CoA synthetase</fullName>
    </submittedName>
</protein>
<dbReference type="SUPFAM" id="SSF56801">
    <property type="entry name" value="Acetyl-CoA synthetase-like"/>
    <property type="match status" value="1"/>
</dbReference>
<gene>
    <name evidence="4" type="ORF">SAMN05421795_101402</name>
</gene>
<accession>A0A1N7JWL6</accession>
<organism evidence="4 5">
    <name type="scientific">Phaeovulum vinaykumarii</name>
    <dbReference type="NCBI Taxonomy" id="407234"/>
    <lineage>
        <taxon>Bacteria</taxon>
        <taxon>Pseudomonadati</taxon>
        <taxon>Pseudomonadota</taxon>
        <taxon>Alphaproteobacteria</taxon>
        <taxon>Rhodobacterales</taxon>
        <taxon>Paracoccaceae</taxon>
        <taxon>Phaeovulum</taxon>
    </lineage>
</organism>
<proteinExistence type="inferred from homology"/>
<evidence type="ECO:0000259" key="3">
    <source>
        <dbReference type="Pfam" id="PF00501"/>
    </source>
</evidence>
<feature type="domain" description="AMP-dependent synthetase/ligase" evidence="3">
    <location>
        <begin position="22"/>
        <end position="327"/>
    </location>
</feature>
<dbReference type="Gene3D" id="3.30.300.30">
    <property type="match status" value="1"/>
</dbReference>
<dbReference type="Pfam" id="PF00501">
    <property type="entry name" value="AMP-binding"/>
    <property type="match status" value="1"/>
</dbReference>
<evidence type="ECO:0000313" key="4">
    <source>
        <dbReference type="EMBL" id="SIS53717.1"/>
    </source>
</evidence>
<dbReference type="InterPro" id="IPR042099">
    <property type="entry name" value="ANL_N_sf"/>
</dbReference>
<dbReference type="InterPro" id="IPR045851">
    <property type="entry name" value="AMP-bd_C_sf"/>
</dbReference>
<dbReference type="Gene3D" id="3.40.50.12780">
    <property type="entry name" value="N-terminal domain of ligase-like"/>
    <property type="match status" value="1"/>
</dbReference>
<dbReference type="STRING" id="407234.SAMN05421795_101402"/>
<name>A0A1N7JWL6_9RHOB</name>
<dbReference type="EMBL" id="FTOM01000001">
    <property type="protein sequence ID" value="SIS53717.1"/>
    <property type="molecule type" value="Genomic_DNA"/>
</dbReference>
<dbReference type="RefSeq" id="WP_076363231.1">
    <property type="nucleotide sequence ID" value="NZ_FTOM01000001.1"/>
</dbReference>
<dbReference type="AlphaFoldDB" id="A0A1N7JWL6"/>
<evidence type="ECO:0000256" key="2">
    <source>
        <dbReference type="ARBA" id="ARBA00022598"/>
    </source>
</evidence>
<evidence type="ECO:0000313" key="5">
    <source>
        <dbReference type="Proteomes" id="UP000186098"/>
    </source>
</evidence>
<dbReference type="Proteomes" id="UP000186098">
    <property type="component" value="Unassembled WGS sequence"/>
</dbReference>
<dbReference type="InterPro" id="IPR020845">
    <property type="entry name" value="AMP-binding_CS"/>
</dbReference>
<dbReference type="GO" id="GO:0006631">
    <property type="term" value="P:fatty acid metabolic process"/>
    <property type="evidence" value="ECO:0007669"/>
    <property type="project" value="TreeGrafter"/>
</dbReference>
<dbReference type="PANTHER" id="PTHR43201:SF5">
    <property type="entry name" value="MEDIUM-CHAIN ACYL-COA LIGASE ACSF2, MITOCHONDRIAL"/>
    <property type="match status" value="1"/>
</dbReference>
<sequence length="479" mass="50050">MSELIARYFDRLAGREDAVLTDLSGGLRRSVTGRDLPDLTDRVAGWLAAQGVQRGDRVVAVFDNRLEAALLLLAALRHGITLCLQPANAEAQALADLAAGLGARAIISAATPCPEGATPLTLEAAAASPAHPAPDLAPQTPFTLTFTSGSTGAPKGILHAAESFLGCAAAFNRQTGIGAGDRFLNVMPMYYMAGIFNGLLAPLAAGASVVIDAAFGTPTALRFWPRVAEEGITALWLSPTMLSLVMRLDRGDKVLPAGFRRLFVGTGAMAARDAQAFLDSYGMAPLQSYGLSELLYISVDDPGQPHFGSVGRPLDGVRVHLDADGRLGFSTPHAFLGYLVEGALIPPEPVFATSDLGALEDGILSILGRSDDIILRGGVNVNPIEIERALAPLFKGRGFCVTGLPDATLGQKVVLVFEGATARPEDDEIWARARQIVAQGPGRAQLDARAQIAALPLGPTGKIRRAALRETLAAAEGAA</sequence>
<dbReference type="OrthoDB" id="9803968at2"/>
<dbReference type="CDD" id="cd04433">
    <property type="entry name" value="AFD_class_I"/>
    <property type="match status" value="1"/>
</dbReference>
<dbReference type="PROSITE" id="PS00455">
    <property type="entry name" value="AMP_BINDING"/>
    <property type="match status" value="1"/>
</dbReference>
<dbReference type="PANTHER" id="PTHR43201">
    <property type="entry name" value="ACYL-COA SYNTHETASE"/>
    <property type="match status" value="1"/>
</dbReference>
<keyword evidence="2" id="KW-0436">Ligase</keyword>
<evidence type="ECO:0000256" key="1">
    <source>
        <dbReference type="ARBA" id="ARBA00006432"/>
    </source>
</evidence>
<keyword evidence="5" id="KW-1185">Reference proteome</keyword>
<dbReference type="GO" id="GO:0031956">
    <property type="term" value="F:medium-chain fatty acid-CoA ligase activity"/>
    <property type="evidence" value="ECO:0007669"/>
    <property type="project" value="TreeGrafter"/>
</dbReference>
<dbReference type="InterPro" id="IPR000873">
    <property type="entry name" value="AMP-dep_synth/lig_dom"/>
</dbReference>
<reference evidence="5" key="1">
    <citation type="submission" date="2017-01" db="EMBL/GenBank/DDBJ databases">
        <authorList>
            <person name="Varghese N."/>
            <person name="Submissions S."/>
        </authorList>
    </citation>
    <scope>NUCLEOTIDE SEQUENCE [LARGE SCALE GENOMIC DNA]</scope>
    <source>
        <strain evidence="5">DSM 18714</strain>
    </source>
</reference>